<keyword evidence="2" id="KW-1185">Reference proteome</keyword>
<name>A0A1I2D7B9_9BACT</name>
<dbReference type="EMBL" id="FOMX01000019">
    <property type="protein sequence ID" value="SFE76426.1"/>
    <property type="molecule type" value="Genomic_DNA"/>
</dbReference>
<proteinExistence type="predicted"/>
<accession>A0A1I2D7B9</accession>
<reference evidence="2" key="1">
    <citation type="submission" date="2016-10" db="EMBL/GenBank/DDBJ databases">
        <authorList>
            <person name="Varghese N."/>
            <person name="Submissions S."/>
        </authorList>
    </citation>
    <scope>NUCLEOTIDE SEQUENCE [LARGE SCALE GENOMIC DNA]</scope>
    <source>
        <strain evidence="2">ATCC 25963</strain>
    </source>
</reference>
<protein>
    <submittedName>
        <fullName evidence="1">Uncharacterized protein</fullName>
    </submittedName>
</protein>
<evidence type="ECO:0000313" key="1">
    <source>
        <dbReference type="EMBL" id="SFE76426.1"/>
    </source>
</evidence>
<organism evidence="1 2">
    <name type="scientific">Nannocystis exedens</name>
    <dbReference type="NCBI Taxonomy" id="54"/>
    <lineage>
        <taxon>Bacteria</taxon>
        <taxon>Pseudomonadati</taxon>
        <taxon>Myxococcota</taxon>
        <taxon>Polyangia</taxon>
        <taxon>Nannocystales</taxon>
        <taxon>Nannocystaceae</taxon>
        <taxon>Nannocystis</taxon>
    </lineage>
</organism>
<gene>
    <name evidence="1" type="ORF">SAMN02745121_05431</name>
</gene>
<dbReference type="Proteomes" id="UP000199400">
    <property type="component" value="Unassembled WGS sequence"/>
</dbReference>
<dbReference type="RefSeq" id="WP_096328788.1">
    <property type="nucleotide sequence ID" value="NZ_FOMX01000019.1"/>
</dbReference>
<evidence type="ECO:0000313" key="2">
    <source>
        <dbReference type="Proteomes" id="UP000199400"/>
    </source>
</evidence>
<sequence>MPKKPEKITLNHDFAFTSDAELNEQIAAFRAAHEAEHQQILAMDARRSLGPGKVRVTFRVIEKKPRRG</sequence>
<dbReference type="AlphaFoldDB" id="A0A1I2D7B9"/>